<accession>A0ABX8S4R8</accession>
<dbReference type="Proteomes" id="UP000887023">
    <property type="component" value="Chromosome"/>
</dbReference>
<feature type="transmembrane region" description="Helical" evidence="2">
    <location>
        <begin position="12"/>
        <end position="32"/>
    </location>
</feature>
<keyword evidence="4" id="KW-1185">Reference proteome</keyword>
<dbReference type="EMBL" id="CP079105">
    <property type="protein sequence ID" value="QXQ12833.1"/>
    <property type="molecule type" value="Genomic_DNA"/>
</dbReference>
<sequence>MRFSLGPKVRPRRSTVILLLLWILTFVLYLLVRPTPQPATTQLPDGAVVIPGLVAPQVPASETSSEETATPPESSSTTPASSSTTPASGTSTPTTATPTTATSSAATPATTAEATTPAEATSGAPPTESTVGEQVPAGPGGR</sequence>
<evidence type="ECO:0000256" key="2">
    <source>
        <dbReference type="SAM" id="Phobius"/>
    </source>
</evidence>
<feature type="compositionally biased region" description="Low complexity" evidence="1">
    <location>
        <begin position="59"/>
        <end position="128"/>
    </location>
</feature>
<name>A0ABX8S4R8_9ACTN</name>
<organism evidence="3 4">
    <name type="scientific">Skermania pinensis</name>
    <dbReference type="NCBI Taxonomy" id="39122"/>
    <lineage>
        <taxon>Bacteria</taxon>
        <taxon>Bacillati</taxon>
        <taxon>Actinomycetota</taxon>
        <taxon>Actinomycetes</taxon>
        <taxon>Mycobacteriales</taxon>
        <taxon>Gordoniaceae</taxon>
        <taxon>Skermania</taxon>
    </lineage>
</organism>
<evidence type="ECO:0000313" key="4">
    <source>
        <dbReference type="Proteomes" id="UP000887023"/>
    </source>
</evidence>
<reference evidence="3" key="1">
    <citation type="submission" date="2021-07" db="EMBL/GenBank/DDBJ databases">
        <title>Candidatus Kaistella beijingensis sp. nov. isolated from a municipal wastewater treatment plant is involved in sludge foaming.</title>
        <authorList>
            <person name="Song Y."/>
            <person name="Liu S.-J."/>
        </authorList>
    </citation>
    <scope>NUCLEOTIDE SEQUENCE</scope>
    <source>
        <strain evidence="3">DSM 43998</strain>
    </source>
</reference>
<proteinExistence type="predicted"/>
<keyword evidence="2" id="KW-1133">Transmembrane helix</keyword>
<keyword evidence="2" id="KW-0812">Transmembrane</keyword>
<gene>
    <name evidence="3" type="ORF">KV203_12965</name>
</gene>
<evidence type="ECO:0000256" key="1">
    <source>
        <dbReference type="SAM" id="MobiDB-lite"/>
    </source>
</evidence>
<keyword evidence="2" id="KW-0472">Membrane</keyword>
<protein>
    <submittedName>
        <fullName evidence="3">Uncharacterized protein</fullName>
    </submittedName>
</protein>
<dbReference type="RefSeq" id="WP_157079693.1">
    <property type="nucleotide sequence ID" value="NZ_CBCRUZ010000002.1"/>
</dbReference>
<evidence type="ECO:0000313" key="3">
    <source>
        <dbReference type="EMBL" id="QXQ12833.1"/>
    </source>
</evidence>
<feature type="region of interest" description="Disordered" evidence="1">
    <location>
        <begin position="58"/>
        <end position="142"/>
    </location>
</feature>